<organism evidence="3">
    <name type="scientific">marine metagenome</name>
    <dbReference type="NCBI Taxonomy" id="408172"/>
    <lineage>
        <taxon>unclassified sequences</taxon>
        <taxon>metagenomes</taxon>
        <taxon>ecological metagenomes</taxon>
    </lineage>
</organism>
<proteinExistence type="predicted"/>
<accession>A0A382X5L9</accession>
<dbReference type="InterPro" id="IPR024163">
    <property type="entry name" value="Aerotolerance_reg_N"/>
</dbReference>
<dbReference type="Pfam" id="PF07584">
    <property type="entry name" value="BatA"/>
    <property type="match status" value="1"/>
</dbReference>
<protein>
    <recommendedName>
        <fullName evidence="2">Aerotolerance regulator N-terminal domain-containing protein</fullName>
    </recommendedName>
</protein>
<evidence type="ECO:0000256" key="1">
    <source>
        <dbReference type="SAM" id="Phobius"/>
    </source>
</evidence>
<sequence>MLEFTWPWIFLALPLPLVIYRWMARAPRQDAALYVPFFSMLSRLQSDSENITSSRLLYLICCTLIWLLIVLAAT</sequence>
<feature type="non-terminal residue" evidence="3">
    <location>
        <position position="74"/>
    </location>
</feature>
<feature type="transmembrane region" description="Helical" evidence="1">
    <location>
        <begin position="6"/>
        <end position="23"/>
    </location>
</feature>
<keyword evidence="1" id="KW-0812">Transmembrane</keyword>
<evidence type="ECO:0000313" key="3">
    <source>
        <dbReference type="EMBL" id="SVD66372.1"/>
    </source>
</evidence>
<dbReference type="AlphaFoldDB" id="A0A382X5L9"/>
<dbReference type="EMBL" id="UINC01165142">
    <property type="protein sequence ID" value="SVD66372.1"/>
    <property type="molecule type" value="Genomic_DNA"/>
</dbReference>
<feature type="domain" description="Aerotolerance regulator N-terminal" evidence="2">
    <location>
        <begin position="1"/>
        <end position="72"/>
    </location>
</feature>
<keyword evidence="1" id="KW-1133">Transmembrane helix</keyword>
<reference evidence="3" key="1">
    <citation type="submission" date="2018-05" db="EMBL/GenBank/DDBJ databases">
        <authorList>
            <person name="Lanie J.A."/>
            <person name="Ng W.-L."/>
            <person name="Kazmierczak K.M."/>
            <person name="Andrzejewski T.M."/>
            <person name="Davidsen T.M."/>
            <person name="Wayne K.J."/>
            <person name="Tettelin H."/>
            <person name="Glass J.I."/>
            <person name="Rusch D."/>
            <person name="Podicherti R."/>
            <person name="Tsui H.-C.T."/>
            <person name="Winkler M.E."/>
        </authorList>
    </citation>
    <scope>NUCLEOTIDE SEQUENCE</scope>
</reference>
<gene>
    <name evidence="3" type="ORF">METZ01_LOCUS419226</name>
</gene>
<keyword evidence="1" id="KW-0472">Membrane</keyword>
<evidence type="ECO:0000259" key="2">
    <source>
        <dbReference type="Pfam" id="PF07584"/>
    </source>
</evidence>
<feature type="transmembrane region" description="Helical" evidence="1">
    <location>
        <begin position="56"/>
        <end position="73"/>
    </location>
</feature>
<name>A0A382X5L9_9ZZZZ</name>